<keyword evidence="4" id="KW-0410">Iron transport</keyword>
<protein>
    <submittedName>
        <fullName evidence="8">Iron-siderophore ABC transporter substrate-binding protein</fullName>
    </submittedName>
</protein>
<evidence type="ECO:0000256" key="1">
    <source>
        <dbReference type="ARBA" id="ARBA00004196"/>
    </source>
</evidence>
<evidence type="ECO:0000256" key="5">
    <source>
        <dbReference type="ARBA" id="ARBA00022729"/>
    </source>
</evidence>
<feature type="chain" id="PRO_5020503319" evidence="6">
    <location>
        <begin position="26"/>
        <end position="327"/>
    </location>
</feature>
<dbReference type="Gene3D" id="3.40.50.1980">
    <property type="entry name" value="Nitrogenase molybdenum iron protein domain"/>
    <property type="match status" value="2"/>
</dbReference>
<keyword evidence="4" id="KW-0406">Ion transport</keyword>
<dbReference type="AlphaFoldDB" id="A0A4U0PDR8"/>
<dbReference type="PANTHER" id="PTHR30532">
    <property type="entry name" value="IRON III DICITRATE-BINDING PERIPLASMIC PROTEIN"/>
    <property type="match status" value="1"/>
</dbReference>
<dbReference type="InterPro" id="IPR002491">
    <property type="entry name" value="ABC_transptr_periplasmic_BD"/>
</dbReference>
<dbReference type="RefSeq" id="WP_136774773.1">
    <property type="nucleotide sequence ID" value="NZ_SUMF01000034.1"/>
</dbReference>
<accession>A0A4U0PDR8</accession>
<keyword evidence="9" id="KW-1185">Reference proteome</keyword>
<comment type="similarity">
    <text evidence="2">Belongs to the bacterial solute-binding protein 8 family.</text>
</comment>
<dbReference type="EMBL" id="SUMF01000034">
    <property type="protein sequence ID" value="TJZ65901.1"/>
    <property type="molecule type" value="Genomic_DNA"/>
</dbReference>
<name>A0A4U0PDR8_9NEIS</name>
<evidence type="ECO:0000259" key="7">
    <source>
        <dbReference type="PROSITE" id="PS50983"/>
    </source>
</evidence>
<keyword evidence="3" id="KW-0813">Transport</keyword>
<proteinExistence type="inferred from homology"/>
<comment type="subcellular location">
    <subcellularLocation>
        <location evidence="1">Cell envelope</location>
    </subcellularLocation>
</comment>
<organism evidence="8 9">
    <name type="scientific">Chitiniphilus eburneus</name>
    <dbReference type="NCBI Taxonomy" id="2571148"/>
    <lineage>
        <taxon>Bacteria</taxon>
        <taxon>Pseudomonadati</taxon>
        <taxon>Pseudomonadota</taxon>
        <taxon>Betaproteobacteria</taxon>
        <taxon>Neisseriales</taxon>
        <taxon>Chitinibacteraceae</taxon>
        <taxon>Chitiniphilus</taxon>
    </lineage>
</organism>
<evidence type="ECO:0000256" key="4">
    <source>
        <dbReference type="ARBA" id="ARBA00022496"/>
    </source>
</evidence>
<dbReference type="PANTHER" id="PTHR30532:SF25">
    <property type="entry name" value="IRON(III) DICITRATE-BINDING PERIPLASMIC PROTEIN"/>
    <property type="match status" value="1"/>
</dbReference>
<dbReference type="PROSITE" id="PS51257">
    <property type="entry name" value="PROKAR_LIPOPROTEIN"/>
    <property type="match status" value="1"/>
</dbReference>
<dbReference type="OrthoDB" id="9793175at2"/>
<comment type="caution">
    <text evidence="8">The sequence shown here is derived from an EMBL/GenBank/DDBJ whole genome shotgun (WGS) entry which is preliminary data.</text>
</comment>
<dbReference type="GO" id="GO:1901678">
    <property type="term" value="P:iron coordination entity transport"/>
    <property type="evidence" value="ECO:0007669"/>
    <property type="project" value="UniProtKB-ARBA"/>
</dbReference>
<reference evidence="8 9" key="1">
    <citation type="submission" date="2019-04" db="EMBL/GenBank/DDBJ databases">
        <title>Chitiniphilus eburnea sp. nov., a novel chitinolytic bacterium isolated from aquaculture sludge.</title>
        <authorList>
            <person name="Sheng M."/>
        </authorList>
    </citation>
    <scope>NUCLEOTIDE SEQUENCE [LARGE SCALE GENOMIC DNA]</scope>
    <source>
        <strain evidence="8 9">HX-2-15</strain>
    </source>
</reference>
<dbReference type="InterPro" id="IPR051313">
    <property type="entry name" value="Bact_iron-sidero_bind"/>
</dbReference>
<dbReference type="GO" id="GO:0030288">
    <property type="term" value="C:outer membrane-bounded periplasmic space"/>
    <property type="evidence" value="ECO:0007669"/>
    <property type="project" value="TreeGrafter"/>
</dbReference>
<evidence type="ECO:0000313" key="8">
    <source>
        <dbReference type="EMBL" id="TJZ65901.1"/>
    </source>
</evidence>
<evidence type="ECO:0000256" key="2">
    <source>
        <dbReference type="ARBA" id="ARBA00008814"/>
    </source>
</evidence>
<keyword evidence="5 6" id="KW-0732">Signal</keyword>
<dbReference type="Pfam" id="PF01497">
    <property type="entry name" value="Peripla_BP_2"/>
    <property type="match status" value="1"/>
</dbReference>
<evidence type="ECO:0000313" key="9">
    <source>
        <dbReference type="Proteomes" id="UP000310016"/>
    </source>
</evidence>
<evidence type="ECO:0000256" key="3">
    <source>
        <dbReference type="ARBA" id="ARBA00022448"/>
    </source>
</evidence>
<sequence>MTVARCLVSLTFALLLAACGKAENAAVASAPGDATASQPVAATRQVTDAAGQELAVPIHPERVIVLSENDLDIALALGITPVGTTNGRGQSAPPSYLGELTAGIEGIGGFGQPSMDRVVALRPDLILAGGNGDPQVLAQLGRIAPTMVTVKRGEPWQDSMRRVADALGRRAQADAFLEDYQQRVEALRARLGERATTTVSIVRWTPQGPVYMLGDAFAGRVAQDLGMTRPLAQRQPGVGHAAPLSREALGDIDADWLFIGAFVNGKGEQAELARLMKEPEFRELKAARAGQVREVDAALWTSVGGPLAARQVLREIETAMLDAPGAQ</sequence>
<dbReference type="SUPFAM" id="SSF53807">
    <property type="entry name" value="Helical backbone' metal receptor"/>
    <property type="match status" value="1"/>
</dbReference>
<dbReference type="PROSITE" id="PS50983">
    <property type="entry name" value="FE_B12_PBP"/>
    <property type="match status" value="1"/>
</dbReference>
<dbReference type="CDD" id="cd01146">
    <property type="entry name" value="FhuD"/>
    <property type="match status" value="1"/>
</dbReference>
<evidence type="ECO:0000256" key="6">
    <source>
        <dbReference type="SAM" id="SignalP"/>
    </source>
</evidence>
<gene>
    <name evidence="8" type="ORF">FAZ21_17790</name>
</gene>
<feature type="signal peptide" evidence="6">
    <location>
        <begin position="1"/>
        <end position="25"/>
    </location>
</feature>
<keyword evidence="4" id="KW-0408">Iron</keyword>
<dbReference type="Proteomes" id="UP000310016">
    <property type="component" value="Unassembled WGS sequence"/>
</dbReference>
<feature type="domain" description="Fe/B12 periplasmic-binding" evidence="7">
    <location>
        <begin position="62"/>
        <end position="324"/>
    </location>
</feature>